<dbReference type="Gene3D" id="1.20.1250.20">
    <property type="entry name" value="MFS general substrate transporter like domains"/>
    <property type="match status" value="2"/>
</dbReference>
<evidence type="ECO:0000256" key="3">
    <source>
        <dbReference type="ARBA" id="ARBA00022692"/>
    </source>
</evidence>
<feature type="transmembrane region" description="Helical" evidence="6">
    <location>
        <begin position="416"/>
        <end position="434"/>
    </location>
</feature>
<feature type="transmembrane region" description="Helical" evidence="6">
    <location>
        <begin position="154"/>
        <end position="176"/>
    </location>
</feature>
<keyword evidence="3 6" id="KW-0812">Transmembrane</keyword>
<feature type="transmembrane region" description="Helical" evidence="6">
    <location>
        <begin position="63"/>
        <end position="87"/>
    </location>
</feature>
<evidence type="ECO:0000256" key="2">
    <source>
        <dbReference type="ARBA" id="ARBA00022448"/>
    </source>
</evidence>
<accession>A0A0J8TXS2</accession>
<dbReference type="SUPFAM" id="SSF103473">
    <property type="entry name" value="MFS general substrate transporter"/>
    <property type="match status" value="1"/>
</dbReference>
<dbReference type="Proteomes" id="UP000037594">
    <property type="component" value="Unassembled WGS sequence"/>
</dbReference>
<feature type="transmembrane region" description="Helical" evidence="6">
    <location>
        <begin position="291"/>
        <end position="311"/>
    </location>
</feature>
<comment type="subcellular location">
    <subcellularLocation>
        <location evidence="1">Cell membrane</location>
        <topology evidence="1">Multi-pass membrane protein</topology>
    </subcellularLocation>
</comment>
<dbReference type="EMBL" id="LFOD01000054">
    <property type="protein sequence ID" value="KMV14201.1"/>
    <property type="molecule type" value="Genomic_DNA"/>
</dbReference>
<evidence type="ECO:0000256" key="1">
    <source>
        <dbReference type="ARBA" id="ARBA00004651"/>
    </source>
</evidence>
<feature type="transmembrane region" description="Helical" evidence="6">
    <location>
        <begin position="99"/>
        <end position="119"/>
    </location>
</feature>
<name>A0A0J8TXS2_9MYCO</name>
<feature type="transmembrane region" description="Helical" evidence="6">
    <location>
        <begin position="255"/>
        <end position="279"/>
    </location>
</feature>
<dbReference type="Pfam" id="PF07690">
    <property type="entry name" value="MFS_1"/>
    <property type="match status" value="1"/>
</dbReference>
<dbReference type="InterPro" id="IPR011701">
    <property type="entry name" value="MFS"/>
</dbReference>
<sequence>MSDNSSVLTQTHSTVEERDKTFRRVMFRILPFATLIYIVAWLDRSNVSFAKLTMMDELSWSDAVYGAGAGIFFIGYFFFEVPSNLLLARIGAPKTLMRIGLGWGAVTLLMAFVTEPWHFYVLRFLQGGFEAGLHPGLILYVTFWLPAHRRAKAIAVLMSASPIAQLIGGPLAGYIMSSTHGALNASGWQWLFFIEGVPAIMLGALTLLFMTDRPGNAKWLNASEKEHIRYELAIEEHEGAQRQQRFSVALRDRTFWLLTLTLFCILWGNNAISFFGPSLVKATTDFDVTTIGWIMSGVFALGWFGMLFNGWLADRYGHAHRCVAVAVTIGATGLALAAVALQLGSATGVFIALMMSAAGTMGSIPVFWSLPPRFISGMALAGGIALINSIANLAGYFAPQLLGSLKTATGTYTTGLYIIAAVEVIAAVTVVFFIKRRAVSAAVVSSASAS</sequence>
<feature type="transmembrane region" description="Helical" evidence="6">
    <location>
        <begin position="131"/>
        <end position="147"/>
    </location>
</feature>
<dbReference type="FunFam" id="1.20.1250.20:FF:000018">
    <property type="entry name" value="MFS transporter permease"/>
    <property type="match status" value="1"/>
</dbReference>
<dbReference type="GO" id="GO:0005886">
    <property type="term" value="C:plasma membrane"/>
    <property type="evidence" value="ECO:0007669"/>
    <property type="project" value="UniProtKB-SubCell"/>
</dbReference>
<evidence type="ECO:0000313" key="9">
    <source>
        <dbReference type="Proteomes" id="UP000037594"/>
    </source>
</evidence>
<dbReference type="InterPro" id="IPR036259">
    <property type="entry name" value="MFS_trans_sf"/>
</dbReference>
<dbReference type="PANTHER" id="PTHR43791">
    <property type="entry name" value="PERMEASE-RELATED"/>
    <property type="match status" value="1"/>
</dbReference>
<feature type="domain" description="Major facilitator superfamily (MFS) profile" evidence="7">
    <location>
        <begin position="29"/>
        <end position="438"/>
    </location>
</feature>
<organism evidence="8 9">
    <name type="scientific">Mycolicibacterium conceptionense</name>
    <dbReference type="NCBI Taxonomy" id="451644"/>
    <lineage>
        <taxon>Bacteria</taxon>
        <taxon>Bacillati</taxon>
        <taxon>Actinomycetota</taxon>
        <taxon>Actinomycetes</taxon>
        <taxon>Mycobacteriales</taxon>
        <taxon>Mycobacteriaceae</taxon>
        <taxon>Mycolicibacterium</taxon>
    </lineage>
</organism>
<proteinExistence type="predicted"/>
<evidence type="ECO:0000256" key="5">
    <source>
        <dbReference type="ARBA" id="ARBA00023136"/>
    </source>
</evidence>
<comment type="caution">
    <text evidence="8">The sequence shown here is derived from an EMBL/GenBank/DDBJ whole genome shotgun (WGS) entry which is preliminary data.</text>
</comment>
<dbReference type="GO" id="GO:0022857">
    <property type="term" value="F:transmembrane transporter activity"/>
    <property type="evidence" value="ECO:0007669"/>
    <property type="project" value="InterPro"/>
</dbReference>
<keyword evidence="4 6" id="KW-1133">Transmembrane helix</keyword>
<feature type="transmembrane region" description="Helical" evidence="6">
    <location>
        <begin position="377"/>
        <end position="396"/>
    </location>
</feature>
<dbReference type="InterPro" id="IPR020846">
    <property type="entry name" value="MFS_dom"/>
</dbReference>
<dbReference type="RefSeq" id="WP_043369779.1">
    <property type="nucleotide sequence ID" value="NZ_LZLN01000259.1"/>
</dbReference>
<feature type="transmembrane region" description="Helical" evidence="6">
    <location>
        <begin position="323"/>
        <end position="343"/>
    </location>
</feature>
<feature type="transmembrane region" description="Helical" evidence="6">
    <location>
        <begin position="349"/>
        <end position="370"/>
    </location>
</feature>
<gene>
    <name evidence="8" type="ORF">ACT17_31385</name>
</gene>
<feature type="transmembrane region" description="Helical" evidence="6">
    <location>
        <begin position="25"/>
        <end position="43"/>
    </location>
</feature>
<reference evidence="8 9" key="1">
    <citation type="submission" date="2015-06" db="EMBL/GenBank/DDBJ databases">
        <title>Genome sequence of Mycobacterium conceptionense strain MLE.</title>
        <authorList>
            <person name="Greninger A.L."/>
            <person name="Cunningham G."/>
            <person name="Chiu C.Y."/>
            <person name="Miller S."/>
        </authorList>
    </citation>
    <scope>NUCLEOTIDE SEQUENCE [LARGE SCALE GENOMIC DNA]</scope>
    <source>
        <strain evidence="8 9">MLE</strain>
    </source>
</reference>
<dbReference type="CDD" id="cd17319">
    <property type="entry name" value="MFS_ExuT_GudP_like"/>
    <property type="match status" value="1"/>
</dbReference>
<evidence type="ECO:0000259" key="7">
    <source>
        <dbReference type="PROSITE" id="PS50850"/>
    </source>
</evidence>
<dbReference type="PROSITE" id="PS50850">
    <property type="entry name" value="MFS"/>
    <property type="match status" value="1"/>
</dbReference>
<protein>
    <submittedName>
        <fullName evidence="8">MFS transporter</fullName>
    </submittedName>
</protein>
<feature type="transmembrane region" description="Helical" evidence="6">
    <location>
        <begin position="188"/>
        <end position="210"/>
    </location>
</feature>
<evidence type="ECO:0000256" key="4">
    <source>
        <dbReference type="ARBA" id="ARBA00022989"/>
    </source>
</evidence>
<dbReference type="OrthoDB" id="9773957at2"/>
<evidence type="ECO:0000256" key="6">
    <source>
        <dbReference type="SAM" id="Phobius"/>
    </source>
</evidence>
<keyword evidence="5 6" id="KW-0472">Membrane</keyword>
<keyword evidence="2" id="KW-0813">Transport</keyword>
<dbReference type="PATRIC" id="fig|451644.5.peg.6439"/>
<evidence type="ECO:0000313" key="8">
    <source>
        <dbReference type="EMBL" id="KMV14201.1"/>
    </source>
</evidence>
<dbReference type="PANTHER" id="PTHR43791:SF36">
    <property type="entry name" value="TRANSPORTER, PUTATIVE (AFU_ORTHOLOGUE AFUA_6G08340)-RELATED"/>
    <property type="match status" value="1"/>
</dbReference>
<dbReference type="AlphaFoldDB" id="A0A0J8TXS2"/>